<protein>
    <submittedName>
        <fullName evidence="2">Exonuclease</fullName>
    </submittedName>
</protein>
<dbReference type="AlphaFoldDB" id="A0A1U6HBC0"/>
<reference evidence="3" key="1">
    <citation type="submission" date="2017-02" db="EMBL/GenBank/DDBJ databases">
        <authorList>
            <person name="Varghese N."/>
            <person name="Submissions S."/>
        </authorList>
    </citation>
    <scope>NUCLEOTIDE SEQUENCE [LARGE SCALE GENOMIC DNA]</scope>
    <source>
        <strain evidence="3">SM117</strain>
    </source>
</reference>
<dbReference type="RefSeq" id="WP_079729926.1">
    <property type="nucleotide sequence ID" value="NZ_FVZE01000002.1"/>
</dbReference>
<accession>A0A1U6HBC0</accession>
<dbReference type="GO" id="GO:0006259">
    <property type="term" value="P:DNA metabolic process"/>
    <property type="evidence" value="ECO:0007669"/>
    <property type="project" value="UniProtKB-ARBA"/>
</dbReference>
<dbReference type="GO" id="GO:0003676">
    <property type="term" value="F:nucleic acid binding"/>
    <property type="evidence" value="ECO:0007669"/>
    <property type="project" value="InterPro"/>
</dbReference>
<dbReference type="Gene3D" id="3.30.420.10">
    <property type="entry name" value="Ribonuclease H-like superfamily/Ribonuclease H"/>
    <property type="match status" value="1"/>
</dbReference>
<evidence type="ECO:0000313" key="2">
    <source>
        <dbReference type="EMBL" id="SLJ93026.1"/>
    </source>
</evidence>
<dbReference type="Proteomes" id="UP000190989">
    <property type="component" value="Unassembled WGS sequence"/>
</dbReference>
<keyword evidence="2" id="KW-0269">Exonuclease</keyword>
<keyword evidence="3" id="KW-1185">Reference proteome</keyword>
<dbReference type="InterPro" id="IPR013520">
    <property type="entry name" value="Ribonucl_H"/>
</dbReference>
<dbReference type="EMBL" id="FVZE01000002">
    <property type="protein sequence ID" value="SLJ93026.1"/>
    <property type="molecule type" value="Genomic_DNA"/>
</dbReference>
<proteinExistence type="predicted"/>
<keyword evidence="2" id="KW-0540">Nuclease</keyword>
<evidence type="ECO:0000313" key="3">
    <source>
        <dbReference type="Proteomes" id="UP000190989"/>
    </source>
</evidence>
<dbReference type="Pfam" id="PF00929">
    <property type="entry name" value="RNase_T"/>
    <property type="match status" value="1"/>
</dbReference>
<dbReference type="GO" id="GO:0004527">
    <property type="term" value="F:exonuclease activity"/>
    <property type="evidence" value="ECO:0007669"/>
    <property type="project" value="UniProtKB-KW"/>
</dbReference>
<dbReference type="SMART" id="SM00479">
    <property type="entry name" value="EXOIII"/>
    <property type="match status" value="1"/>
</dbReference>
<dbReference type="STRING" id="428990.SAMN06295987_10240"/>
<gene>
    <name evidence="2" type="ORF">SAMN06295987_10240</name>
</gene>
<dbReference type="InterPro" id="IPR012337">
    <property type="entry name" value="RNaseH-like_sf"/>
</dbReference>
<evidence type="ECO:0000259" key="1">
    <source>
        <dbReference type="SMART" id="SM00479"/>
    </source>
</evidence>
<dbReference type="InterPro" id="IPR036397">
    <property type="entry name" value="RNaseH_sf"/>
</dbReference>
<name>A0A1U6HBC0_9SPHN</name>
<keyword evidence="2" id="KW-0378">Hydrolase</keyword>
<dbReference type="SUPFAM" id="SSF53098">
    <property type="entry name" value="Ribonuclease H-like"/>
    <property type="match status" value="1"/>
</dbReference>
<sequence length="169" mass="19138">MSCPALIDFEASCLPEYGQSYPIEVAIARIDGESRAWLIRPLEAWRHWDWSEEAEKLHGISPEMLRKEGLPAGQVLEEMARFVGDCEVYADADLDAYWLELLAHGLKAPVPFAVNFLGEYLMRHNFTRPQVVAALEAAKLRLPKEHLAREDAKRLALVVKLLLEGQEAE</sequence>
<feature type="domain" description="Exonuclease" evidence="1">
    <location>
        <begin position="3"/>
        <end position="168"/>
    </location>
</feature>
<organism evidence="2 3">
    <name type="scientific">Novosphingobium mathurense</name>
    <dbReference type="NCBI Taxonomy" id="428990"/>
    <lineage>
        <taxon>Bacteria</taxon>
        <taxon>Pseudomonadati</taxon>
        <taxon>Pseudomonadota</taxon>
        <taxon>Alphaproteobacteria</taxon>
        <taxon>Sphingomonadales</taxon>
        <taxon>Sphingomonadaceae</taxon>
        <taxon>Novosphingobium</taxon>
    </lineage>
</organism>